<dbReference type="CDD" id="cd03089">
    <property type="entry name" value="PMM_PGM"/>
    <property type="match status" value="1"/>
</dbReference>
<organism evidence="16 17">
    <name type="scientific">Candidatus Litorirhabdus singularis</name>
    <dbReference type="NCBI Taxonomy" id="2518993"/>
    <lineage>
        <taxon>Bacteria</taxon>
        <taxon>Pseudomonadati</taxon>
        <taxon>Pseudomonadota</taxon>
        <taxon>Gammaproteobacteria</taxon>
        <taxon>Cellvibrionales</taxon>
        <taxon>Halieaceae</taxon>
        <taxon>Candidatus Litorirhabdus</taxon>
    </lineage>
</organism>
<dbReference type="SUPFAM" id="SSF53738">
    <property type="entry name" value="Phosphoglucomutase, first 3 domains"/>
    <property type="match status" value="3"/>
</dbReference>
<dbReference type="SUPFAM" id="SSF55957">
    <property type="entry name" value="Phosphoglucomutase, C-terminal domain"/>
    <property type="match status" value="1"/>
</dbReference>
<evidence type="ECO:0000256" key="10">
    <source>
        <dbReference type="SAM" id="MobiDB-lite"/>
    </source>
</evidence>
<dbReference type="InterPro" id="IPR036900">
    <property type="entry name" value="A-D-PHexomutase_C_sf"/>
</dbReference>
<evidence type="ECO:0000256" key="7">
    <source>
        <dbReference type="ARBA" id="ARBA00022723"/>
    </source>
</evidence>
<keyword evidence="11" id="KW-0812">Transmembrane</keyword>
<feature type="domain" description="Alpha-D-phosphohexomutase alpha/beta/alpha" evidence="14">
    <location>
        <begin position="554"/>
        <end position="651"/>
    </location>
</feature>
<evidence type="ECO:0000256" key="3">
    <source>
        <dbReference type="ARBA" id="ARBA00004699"/>
    </source>
</evidence>
<comment type="catalytic activity">
    <reaction evidence="1">
        <text>alpha-D-mannose 1-phosphate = D-mannose 6-phosphate</text>
        <dbReference type="Rhea" id="RHEA:11140"/>
        <dbReference type="ChEBI" id="CHEBI:58409"/>
        <dbReference type="ChEBI" id="CHEBI:58735"/>
        <dbReference type="EC" id="5.4.2.8"/>
    </reaction>
</comment>
<feature type="compositionally biased region" description="Polar residues" evidence="10">
    <location>
        <begin position="339"/>
        <end position="350"/>
    </location>
</feature>
<dbReference type="Gene3D" id="3.30.310.50">
    <property type="entry name" value="Alpha-D-phosphohexomutase, C-terminal domain"/>
    <property type="match status" value="1"/>
</dbReference>
<evidence type="ECO:0000256" key="1">
    <source>
        <dbReference type="ARBA" id="ARBA00000586"/>
    </source>
</evidence>
<dbReference type="EC" id="5.4.2.8" evidence="5"/>
<evidence type="ECO:0000256" key="4">
    <source>
        <dbReference type="ARBA" id="ARBA00010231"/>
    </source>
</evidence>
<proteinExistence type="inferred from homology"/>
<evidence type="ECO:0000313" key="17">
    <source>
        <dbReference type="Proteomes" id="UP001143362"/>
    </source>
</evidence>
<evidence type="ECO:0000259" key="13">
    <source>
        <dbReference type="Pfam" id="PF02878"/>
    </source>
</evidence>
<evidence type="ECO:0000256" key="6">
    <source>
        <dbReference type="ARBA" id="ARBA00022553"/>
    </source>
</evidence>
<keyword evidence="9" id="KW-0413">Isomerase</keyword>
<accession>A0ABT3TCK0</accession>
<dbReference type="Pfam" id="PF00408">
    <property type="entry name" value="PGM_PMM_IV"/>
    <property type="match status" value="1"/>
</dbReference>
<evidence type="ECO:0000256" key="8">
    <source>
        <dbReference type="ARBA" id="ARBA00022842"/>
    </source>
</evidence>
<keyword evidence="8" id="KW-0460">Magnesium</keyword>
<comment type="similarity">
    <text evidence="4">Belongs to the phosphohexose mutase family.</text>
</comment>
<evidence type="ECO:0000259" key="14">
    <source>
        <dbReference type="Pfam" id="PF02879"/>
    </source>
</evidence>
<keyword evidence="7" id="KW-0479">Metal-binding</keyword>
<dbReference type="InterPro" id="IPR005843">
    <property type="entry name" value="A-D-PHexomutase_C"/>
</dbReference>
<evidence type="ECO:0000256" key="2">
    <source>
        <dbReference type="ARBA" id="ARBA00001946"/>
    </source>
</evidence>
<dbReference type="Pfam" id="PF02880">
    <property type="entry name" value="PGM_PMM_III"/>
    <property type="match status" value="1"/>
</dbReference>
<protein>
    <recommendedName>
        <fullName evidence="5">phosphomannomutase</fullName>
        <ecNumber evidence="5">5.4.2.8</ecNumber>
    </recommendedName>
</protein>
<name>A0ABT3TCK0_9GAMM</name>
<dbReference type="Gene3D" id="3.40.120.10">
    <property type="entry name" value="Alpha-D-Glucose-1,6-Bisphosphate, subunit A, domain 3"/>
    <property type="match status" value="3"/>
</dbReference>
<dbReference type="InterPro" id="IPR016066">
    <property type="entry name" value="A-D-PHexomutase_CS"/>
</dbReference>
<dbReference type="PANTHER" id="PTHR43771">
    <property type="entry name" value="PHOSPHOMANNOMUTASE"/>
    <property type="match status" value="1"/>
</dbReference>
<dbReference type="PROSITE" id="PS00710">
    <property type="entry name" value="PGM_PMM"/>
    <property type="match status" value="1"/>
</dbReference>
<feature type="domain" description="Alpha-D-phosphohexomutase alpha/beta/alpha" evidence="13">
    <location>
        <begin position="409"/>
        <end position="539"/>
    </location>
</feature>
<comment type="cofactor">
    <cofactor evidence="2">
        <name>Mg(2+)</name>
        <dbReference type="ChEBI" id="CHEBI:18420"/>
    </cofactor>
</comment>
<feature type="transmembrane region" description="Helical" evidence="11">
    <location>
        <begin position="275"/>
        <end position="295"/>
    </location>
</feature>
<dbReference type="Proteomes" id="UP001143362">
    <property type="component" value="Unassembled WGS sequence"/>
</dbReference>
<comment type="pathway">
    <text evidence="3">Nucleotide-sugar biosynthesis; GDP-alpha-D-mannose biosynthesis; alpha-D-mannose 1-phosphate from D-fructose 6-phosphate: step 2/2.</text>
</comment>
<keyword evidence="17" id="KW-1185">Reference proteome</keyword>
<evidence type="ECO:0000259" key="12">
    <source>
        <dbReference type="Pfam" id="PF00408"/>
    </source>
</evidence>
<dbReference type="PANTHER" id="PTHR43771:SF2">
    <property type="entry name" value="PHOSPHOMANNOMUTASE_PHOSPHOGLUCOMUTASE"/>
    <property type="match status" value="1"/>
</dbReference>
<evidence type="ECO:0000256" key="11">
    <source>
        <dbReference type="SAM" id="Phobius"/>
    </source>
</evidence>
<evidence type="ECO:0000256" key="5">
    <source>
        <dbReference type="ARBA" id="ARBA00012730"/>
    </source>
</evidence>
<evidence type="ECO:0000256" key="9">
    <source>
        <dbReference type="ARBA" id="ARBA00023235"/>
    </source>
</evidence>
<evidence type="ECO:0000259" key="15">
    <source>
        <dbReference type="Pfam" id="PF02880"/>
    </source>
</evidence>
<keyword evidence="6" id="KW-0597">Phosphoprotein</keyword>
<dbReference type="InterPro" id="IPR005846">
    <property type="entry name" value="A-D-PHexomutase_a/b/a-III"/>
</dbReference>
<feature type="region of interest" description="Disordered" evidence="10">
    <location>
        <begin position="338"/>
        <end position="363"/>
    </location>
</feature>
<dbReference type="InterPro" id="IPR005845">
    <property type="entry name" value="A-D-PHexomutase_a/b/a-II"/>
</dbReference>
<dbReference type="InterPro" id="IPR005844">
    <property type="entry name" value="A-D-PHexomutase_a/b/a-I"/>
</dbReference>
<comment type="caution">
    <text evidence="16">The sequence shown here is derived from an EMBL/GenBank/DDBJ whole genome shotgun (WGS) entry which is preliminary data.</text>
</comment>
<keyword evidence="11" id="KW-0472">Membrane</keyword>
<reference evidence="16" key="1">
    <citation type="submission" date="2019-02" db="EMBL/GenBank/DDBJ databases">
        <authorList>
            <person name="Li S.-H."/>
        </authorList>
    </citation>
    <scope>NUCLEOTIDE SEQUENCE</scope>
    <source>
        <strain evidence="16">IMCC14734</strain>
    </source>
</reference>
<dbReference type="EMBL" id="SHNN01000001">
    <property type="protein sequence ID" value="MCX2980022.1"/>
    <property type="molecule type" value="Genomic_DNA"/>
</dbReference>
<keyword evidence="11" id="KW-1133">Transmembrane helix</keyword>
<dbReference type="InterPro" id="IPR016055">
    <property type="entry name" value="A-D-PHexomutase_a/b/a-I/II/III"/>
</dbReference>
<dbReference type="PRINTS" id="PR00509">
    <property type="entry name" value="PGMPMM"/>
</dbReference>
<dbReference type="RefSeq" id="WP_279244004.1">
    <property type="nucleotide sequence ID" value="NZ_SHNN01000001.1"/>
</dbReference>
<sequence>MFKKKQDAQPGTAEPIQDIAAHSDVFQKTWLVAMAVMLIPLLLVFAYLLLIRESAVQSQQITLLSETHAEQQSAGIRQFFSRLDKRLKTAAATPLAVSVLDINEPAAITAIEQQMLAYFPGAVSLRLIRLDAMGTAGLADDNQGLRNHIEVDLLRRTAKGEDTAPESYKFEERWLTSLAEQVVNSGTQDASAVLMATIDNTLLSEVLAAAGVDAGRSALLQLYRQGNYERADEIAAAGSGKITDKSATVDLNDGLWQLSFTPSKALVAAYTPATIIPAIMAAIALLALVCGMLLLRLHYRKALTKEVELIVTSARKKGALMLSVPELLPIAKMLRRSLQRPTSQSTNSPGAATPPPKEPTLADGHLAAPMFQNTSMIDEELETLDLDTEPAPEPEPEPVLVDDGIPSHIFRAYDIRGNADEELDDEMVEKIGSALGSLAGEQGQQSVIIACDGRLSSPRIKSALGKALAATGRDVIDIGAVPTPVLYYATHALESRTGIMVTGSHNPIEDNGLKIVMDGKPFAGEKIQALRERISSGDFSTGKGRLLKQDIVADYIDTIVGDMAIAVSLKVVIDAGNGIAGAVAPQLLTELGCEVVPMYCEVDGNFPNHHPDTSDESNLRDLCQRVVAEGADIGVAFDGDGDRLAVVSAEGEIIRTDKLLMIFAQDIVSRNPGADVIFDVKCSRHLIQLVSRYGGRPILWKTGHAFMKEKMQETGALLGGEFSGHIFFGERWFGFDDGMYSACRLAEIISASDQGLTPLLADFPNTQNTPEIKLPVSDADKFNIVSALAEQGNFSPGKINTLDGVRVDYSDGWGLLRASNTGPALTARFEAEDIEGLERIKNQFSEQLKAVANIETKF</sequence>
<gene>
    <name evidence="16" type="ORF">EYC98_03985</name>
</gene>
<feature type="domain" description="Alpha-D-phosphohexomutase alpha/beta/alpha" evidence="15">
    <location>
        <begin position="657"/>
        <end position="763"/>
    </location>
</feature>
<dbReference type="InterPro" id="IPR005841">
    <property type="entry name" value="Alpha-D-phosphohexomutase_SF"/>
</dbReference>
<dbReference type="Pfam" id="PF02878">
    <property type="entry name" value="PGM_PMM_I"/>
    <property type="match status" value="1"/>
</dbReference>
<dbReference type="Pfam" id="PF02879">
    <property type="entry name" value="PGM_PMM_II"/>
    <property type="match status" value="1"/>
</dbReference>
<feature type="transmembrane region" description="Helical" evidence="11">
    <location>
        <begin position="30"/>
        <end position="50"/>
    </location>
</feature>
<feature type="domain" description="Alpha-D-phosphohexomutase C-terminal" evidence="12">
    <location>
        <begin position="771"/>
        <end position="846"/>
    </location>
</feature>
<evidence type="ECO:0000313" key="16">
    <source>
        <dbReference type="EMBL" id="MCX2980022.1"/>
    </source>
</evidence>